<reference evidence="1" key="1">
    <citation type="submission" date="2018-05" db="EMBL/GenBank/DDBJ databases">
        <authorList>
            <person name="Lanie J.A."/>
            <person name="Ng W.-L."/>
            <person name="Kazmierczak K.M."/>
            <person name="Andrzejewski T.M."/>
            <person name="Davidsen T.M."/>
            <person name="Wayne K.J."/>
            <person name="Tettelin H."/>
            <person name="Glass J.I."/>
            <person name="Rusch D."/>
            <person name="Podicherti R."/>
            <person name="Tsui H.-C.T."/>
            <person name="Winkler M.E."/>
        </authorList>
    </citation>
    <scope>NUCLEOTIDE SEQUENCE</scope>
</reference>
<name>A0A381VNM5_9ZZZZ</name>
<gene>
    <name evidence="1" type="ORF">METZ01_LOCUS94780</name>
</gene>
<proteinExistence type="predicted"/>
<sequence length="196" mass="21852">MATSTSPISRQPDKLDYLSPTQFKFNIHQLPKVEFFTTAANVPAISLGDAVFPTPYKEIPMMGDTLSYENLSITFIVDEYLENYISLHEWMTAIGFPKSRKQFSDFRSATASTPIATQGTSDDIGDTQLATPVRGMFGDAILTMLTNKNNPVVEVRFQDLYPVSLGALDMTQTATDVEYISVTADFTYKIYEIVTL</sequence>
<evidence type="ECO:0000313" key="1">
    <source>
        <dbReference type="EMBL" id="SVA41926.1"/>
    </source>
</evidence>
<organism evidence="1">
    <name type="scientific">marine metagenome</name>
    <dbReference type="NCBI Taxonomy" id="408172"/>
    <lineage>
        <taxon>unclassified sequences</taxon>
        <taxon>metagenomes</taxon>
        <taxon>ecological metagenomes</taxon>
    </lineage>
</organism>
<accession>A0A381VNM5</accession>
<dbReference type="AlphaFoldDB" id="A0A381VNM5"/>
<dbReference type="EMBL" id="UINC01009346">
    <property type="protein sequence ID" value="SVA41926.1"/>
    <property type="molecule type" value="Genomic_DNA"/>
</dbReference>
<protein>
    <submittedName>
        <fullName evidence="1">Uncharacterized protein</fullName>
    </submittedName>
</protein>